<dbReference type="OrthoDB" id="5022096at2759"/>
<evidence type="ECO:0000256" key="4">
    <source>
        <dbReference type="ARBA" id="ARBA00023136"/>
    </source>
</evidence>
<keyword evidence="4 7" id="KW-0472">Membrane</keyword>
<evidence type="ECO:0000256" key="5">
    <source>
        <dbReference type="ARBA" id="ARBA00038359"/>
    </source>
</evidence>
<dbReference type="Proteomes" id="UP000481861">
    <property type="component" value="Unassembled WGS sequence"/>
</dbReference>
<feature type="domain" description="Rhodopsin" evidence="8">
    <location>
        <begin position="35"/>
        <end position="277"/>
    </location>
</feature>
<feature type="compositionally biased region" description="Low complexity" evidence="6">
    <location>
        <begin position="284"/>
        <end position="293"/>
    </location>
</feature>
<feature type="region of interest" description="Disordered" evidence="6">
    <location>
        <begin position="284"/>
        <end position="304"/>
    </location>
</feature>
<feature type="transmembrane region" description="Helical" evidence="7">
    <location>
        <begin position="50"/>
        <end position="71"/>
    </location>
</feature>
<proteinExistence type="inferred from homology"/>
<evidence type="ECO:0000256" key="1">
    <source>
        <dbReference type="ARBA" id="ARBA00004141"/>
    </source>
</evidence>
<keyword evidence="10" id="KW-1185">Reference proteome</keyword>
<dbReference type="PANTHER" id="PTHR33048:SF167">
    <property type="entry name" value="INTEGRAL MEMBRANE PROTEIN"/>
    <property type="match status" value="1"/>
</dbReference>
<comment type="similarity">
    <text evidence="5">Belongs to the SAT4 family.</text>
</comment>
<feature type="transmembrane region" description="Helical" evidence="7">
    <location>
        <begin position="17"/>
        <end position="38"/>
    </location>
</feature>
<feature type="transmembrane region" description="Helical" evidence="7">
    <location>
        <begin position="183"/>
        <end position="203"/>
    </location>
</feature>
<feature type="transmembrane region" description="Helical" evidence="7">
    <location>
        <begin position="102"/>
        <end position="120"/>
    </location>
</feature>
<dbReference type="InterPro" id="IPR049326">
    <property type="entry name" value="Rhodopsin_dom_fungi"/>
</dbReference>
<dbReference type="Pfam" id="PF20684">
    <property type="entry name" value="Fung_rhodopsin"/>
    <property type="match status" value="1"/>
</dbReference>
<name>A0A7C8M503_9PLEO</name>
<gene>
    <name evidence="9" type="ORF">BDV95DRAFT_502001</name>
</gene>
<evidence type="ECO:0000256" key="7">
    <source>
        <dbReference type="SAM" id="Phobius"/>
    </source>
</evidence>
<evidence type="ECO:0000313" key="10">
    <source>
        <dbReference type="Proteomes" id="UP000481861"/>
    </source>
</evidence>
<feature type="region of interest" description="Disordered" evidence="6">
    <location>
        <begin position="345"/>
        <end position="367"/>
    </location>
</feature>
<evidence type="ECO:0000256" key="2">
    <source>
        <dbReference type="ARBA" id="ARBA00022692"/>
    </source>
</evidence>
<evidence type="ECO:0000256" key="6">
    <source>
        <dbReference type="SAM" id="MobiDB-lite"/>
    </source>
</evidence>
<reference evidence="9 10" key="1">
    <citation type="submission" date="2020-01" db="EMBL/GenBank/DDBJ databases">
        <authorList>
            <consortium name="DOE Joint Genome Institute"/>
            <person name="Haridas S."/>
            <person name="Albert R."/>
            <person name="Binder M."/>
            <person name="Bloem J."/>
            <person name="Labutti K."/>
            <person name="Salamov A."/>
            <person name="Andreopoulos B."/>
            <person name="Baker S.E."/>
            <person name="Barry K."/>
            <person name="Bills G."/>
            <person name="Bluhm B.H."/>
            <person name="Cannon C."/>
            <person name="Castanera R."/>
            <person name="Culley D.E."/>
            <person name="Daum C."/>
            <person name="Ezra D."/>
            <person name="Gonzalez J.B."/>
            <person name="Henrissat B."/>
            <person name="Kuo A."/>
            <person name="Liang C."/>
            <person name="Lipzen A."/>
            <person name="Lutzoni F."/>
            <person name="Magnuson J."/>
            <person name="Mondo S."/>
            <person name="Nolan M."/>
            <person name="Ohm R."/>
            <person name="Pangilinan J."/>
            <person name="Park H.-J.H."/>
            <person name="Ramirez L."/>
            <person name="Alfaro M."/>
            <person name="Sun H."/>
            <person name="Tritt A."/>
            <person name="Yoshinaga Y."/>
            <person name="Zwiers L.-H.L."/>
            <person name="Turgeon B.G."/>
            <person name="Goodwin S.B."/>
            <person name="Spatafora J.W."/>
            <person name="Crous P.W."/>
            <person name="Grigoriev I.V."/>
        </authorList>
    </citation>
    <scope>NUCLEOTIDE SEQUENCE [LARGE SCALE GENOMIC DNA]</scope>
    <source>
        <strain evidence="9 10">CBS 611.86</strain>
    </source>
</reference>
<keyword evidence="3 7" id="KW-1133">Transmembrane helix</keyword>
<dbReference type="EMBL" id="JAADJZ010000021">
    <property type="protein sequence ID" value="KAF2868001.1"/>
    <property type="molecule type" value="Genomic_DNA"/>
</dbReference>
<evidence type="ECO:0000256" key="3">
    <source>
        <dbReference type="ARBA" id="ARBA00022989"/>
    </source>
</evidence>
<keyword evidence="2 7" id="KW-0812">Transmembrane</keyword>
<evidence type="ECO:0000313" key="9">
    <source>
        <dbReference type="EMBL" id="KAF2868001.1"/>
    </source>
</evidence>
<accession>A0A7C8M503</accession>
<organism evidence="9 10">
    <name type="scientific">Massariosphaeria phaeospora</name>
    <dbReference type="NCBI Taxonomy" id="100035"/>
    <lineage>
        <taxon>Eukaryota</taxon>
        <taxon>Fungi</taxon>
        <taxon>Dikarya</taxon>
        <taxon>Ascomycota</taxon>
        <taxon>Pezizomycotina</taxon>
        <taxon>Dothideomycetes</taxon>
        <taxon>Pleosporomycetidae</taxon>
        <taxon>Pleosporales</taxon>
        <taxon>Pleosporales incertae sedis</taxon>
        <taxon>Massariosphaeria</taxon>
    </lineage>
</organism>
<sequence length="412" mass="45335">MASAKQFYTGVSEGPSILAATLTVTISALLTTVSRLYVRTKMIRNLGWDDYIMGIVMSLVSRCVAGQAIIIPEVQLGAGRHIDDIPYENFQTAFKLNFVTQAIYLIAICVVKESVGFFLLRIATTTSYRRLIIFIMVFMGLYTFGCFLSLVLQCTDLAVLWDRTVKGTCWKPTTLKALSYTNIALNITTDLLFAVIIPIPMLWNVQMNRRQKASIIGILALGVFATAAAFVKISAVSDYGRSGDWLWDSRRITIWTVIECNIGIVAGNLPCLKPLVRSVLGSTSGHGSRTHTTAKYLSRPYGTGTSRELAQDNYNSLVSNQTQDAPFRAYGEALMLTTIGAGKERSDISSLQEDTSSKKSDESISDEQTQAFAKLGGITRTTEVNISGSVPVDPFEHMEEGMIPERKEAHMV</sequence>
<feature type="transmembrane region" description="Helical" evidence="7">
    <location>
        <begin position="132"/>
        <end position="152"/>
    </location>
</feature>
<evidence type="ECO:0000259" key="8">
    <source>
        <dbReference type="Pfam" id="PF20684"/>
    </source>
</evidence>
<comment type="subcellular location">
    <subcellularLocation>
        <location evidence="1">Membrane</location>
        <topology evidence="1">Multi-pass membrane protein</topology>
    </subcellularLocation>
</comment>
<comment type="caution">
    <text evidence="9">The sequence shown here is derived from an EMBL/GenBank/DDBJ whole genome shotgun (WGS) entry which is preliminary data.</text>
</comment>
<dbReference type="InterPro" id="IPR052337">
    <property type="entry name" value="SAT4-like"/>
</dbReference>
<dbReference type="GO" id="GO:0016020">
    <property type="term" value="C:membrane"/>
    <property type="evidence" value="ECO:0007669"/>
    <property type="project" value="UniProtKB-SubCell"/>
</dbReference>
<dbReference type="AlphaFoldDB" id="A0A7C8M503"/>
<dbReference type="PANTHER" id="PTHR33048">
    <property type="entry name" value="PTH11-LIKE INTEGRAL MEMBRANE PROTEIN (AFU_ORTHOLOGUE AFUA_5G11245)"/>
    <property type="match status" value="1"/>
</dbReference>
<feature type="transmembrane region" description="Helical" evidence="7">
    <location>
        <begin position="215"/>
        <end position="233"/>
    </location>
</feature>
<protein>
    <recommendedName>
        <fullName evidence="8">Rhodopsin domain-containing protein</fullName>
    </recommendedName>
</protein>